<evidence type="ECO:0000313" key="7">
    <source>
        <dbReference type="EMBL" id="MCQ8279514.1"/>
    </source>
</evidence>
<organism evidence="7 8">
    <name type="scientific">Endosaccharibacter trunci</name>
    <dbReference type="NCBI Taxonomy" id="2812733"/>
    <lineage>
        <taxon>Bacteria</taxon>
        <taxon>Pseudomonadati</taxon>
        <taxon>Pseudomonadota</taxon>
        <taxon>Alphaproteobacteria</taxon>
        <taxon>Acetobacterales</taxon>
        <taxon>Acetobacteraceae</taxon>
        <taxon>Endosaccharibacter</taxon>
    </lineage>
</organism>
<evidence type="ECO:0000256" key="5">
    <source>
        <dbReference type="ARBA" id="ARBA00023136"/>
    </source>
</evidence>
<reference evidence="7 8" key="1">
    <citation type="submission" date="2022-06" db="EMBL/GenBank/DDBJ databases">
        <title>Endosaccharibacter gen. nov., sp. nov., endophytic bacteria isolated from sugarcane.</title>
        <authorList>
            <person name="Pitiwittayakul N."/>
            <person name="Yukphan P."/>
            <person name="Charoenyingcharoen P."/>
            <person name="Tanasupawat S."/>
        </authorList>
    </citation>
    <scope>NUCLEOTIDE SEQUENCE [LARGE SCALE GENOMIC DNA]</scope>
    <source>
        <strain evidence="7 8">KSS8</strain>
    </source>
</reference>
<evidence type="ECO:0000256" key="2">
    <source>
        <dbReference type="ARBA" id="ARBA00022475"/>
    </source>
</evidence>
<evidence type="ECO:0000313" key="8">
    <source>
        <dbReference type="Proteomes" id="UP001524587"/>
    </source>
</evidence>
<comment type="caution">
    <text evidence="7">The sequence shown here is derived from an EMBL/GenBank/DDBJ whole genome shotgun (WGS) entry which is preliminary data.</text>
</comment>
<sequence length="94" mass="9720">MSTTDLLSATGALVLVVGLIFLLRWGAPLLRPRLSGAHGARLVVAAQLALDAKRRLVLVQCDGQQLLVLSGGATDVLLPLPPAPAPTAFTVDTV</sequence>
<keyword evidence="5 6" id="KW-0472">Membrane</keyword>
<evidence type="ECO:0000256" key="4">
    <source>
        <dbReference type="ARBA" id="ARBA00022989"/>
    </source>
</evidence>
<comment type="subcellular location">
    <subcellularLocation>
        <location evidence="1">Cell membrane</location>
    </subcellularLocation>
</comment>
<evidence type="ECO:0000256" key="1">
    <source>
        <dbReference type="ARBA" id="ARBA00004236"/>
    </source>
</evidence>
<dbReference type="Proteomes" id="UP001524587">
    <property type="component" value="Unassembled WGS sequence"/>
</dbReference>
<keyword evidence="3 6" id="KW-0812">Transmembrane</keyword>
<proteinExistence type="predicted"/>
<keyword evidence="7" id="KW-0969">Cilium</keyword>
<name>A0ABT1W9E1_9PROT</name>
<feature type="transmembrane region" description="Helical" evidence="6">
    <location>
        <begin position="6"/>
        <end position="25"/>
    </location>
</feature>
<evidence type="ECO:0000256" key="6">
    <source>
        <dbReference type="SAM" id="Phobius"/>
    </source>
</evidence>
<gene>
    <name evidence="7" type="ORF">NFI95_13795</name>
</gene>
<evidence type="ECO:0000256" key="3">
    <source>
        <dbReference type="ARBA" id="ARBA00022692"/>
    </source>
</evidence>
<protein>
    <submittedName>
        <fullName evidence="7">Flagellar biosynthetic protein FliO</fullName>
    </submittedName>
</protein>
<keyword evidence="7" id="KW-0966">Cell projection</keyword>
<dbReference type="EMBL" id="JAMSKV010000013">
    <property type="protein sequence ID" value="MCQ8279514.1"/>
    <property type="molecule type" value="Genomic_DNA"/>
</dbReference>
<keyword evidence="8" id="KW-1185">Reference proteome</keyword>
<keyword evidence="4 6" id="KW-1133">Transmembrane helix</keyword>
<dbReference type="InterPro" id="IPR022781">
    <property type="entry name" value="Flagellar_biosynth_FliO"/>
</dbReference>
<dbReference type="RefSeq" id="WP_422864999.1">
    <property type="nucleotide sequence ID" value="NZ_JAMSKV010000013.1"/>
</dbReference>
<accession>A0ABT1W9E1</accession>
<keyword evidence="2" id="KW-1003">Cell membrane</keyword>
<dbReference type="Pfam" id="PF04347">
    <property type="entry name" value="FliO"/>
    <property type="match status" value="1"/>
</dbReference>
<keyword evidence="7" id="KW-0282">Flagellum</keyword>